<accession>A0ABU4BCQ2</accession>
<evidence type="ECO:0000313" key="2">
    <source>
        <dbReference type="Proteomes" id="UP001185755"/>
    </source>
</evidence>
<proteinExistence type="predicted"/>
<evidence type="ECO:0000313" key="1">
    <source>
        <dbReference type="EMBL" id="MDV6261977.1"/>
    </source>
</evidence>
<protein>
    <submittedName>
        <fullName evidence="1">DUF6226 family protein</fullName>
    </submittedName>
</protein>
<reference evidence="1 2" key="1">
    <citation type="submission" date="2023-10" db="EMBL/GenBank/DDBJ databases">
        <title>Development of a sustainable strategy for remediation of hydrocarbon-contaminated territories based on the waste exchange concept.</title>
        <authorList>
            <person name="Krivoruchko A."/>
        </authorList>
    </citation>
    <scope>NUCLEOTIDE SEQUENCE [LARGE SCALE GENOMIC DNA]</scope>
    <source>
        <strain evidence="1 2">IEGM 1323</strain>
    </source>
</reference>
<dbReference type="Proteomes" id="UP001185755">
    <property type="component" value="Unassembled WGS sequence"/>
</dbReference>
<organism evidence="1 2">
    <name type="scientific">Rhodococcoides yunnanense</name>
    <dbReference type="NCBI Taxonomy" id="278209"/>
    <lineage>
        <taxon>Bacteria</taxon>
        <taxon>Bacillati</taxon>
        <taxon>Actinomycetota</taxon>
        <taxon>Actinomycetes</taxon>
        <taxon>Mycobacteriales</taxon>
        <taxon>Nocardiaceae</taxon>
        <taxon>Rhodococcoides</taxon>
    </lineage>
</organism>
<comment type="caution">
    <text evidence="1">The sequence shown here is derived from an EMBL/GenBank/DDBJ whole genome shotgun (WGS) entry which is preliminary data.</text>
</comment>
<dbReference type="EMBL" id="JAWLJX010000003">
    <property type="protein sequence ID" value="MDV6261977.1"/>
    <property type="molecule type" value="Genomic_DNA"/>
</dbReference>
<dbReference type="Pfam" id="PF19736">
    <property type="entry name" value="DUF6226"/>
    <property type="match status" value="1"/>
</dbReference>
<gene>
    <name evidence="1" type="ORF">R3P96_11535</name>
</gene>
<name>A0ABU4BCQ2_9NOCA</name>
<sequence>MHVCTHLFETNGSRVASELEEPWWVRYNDDIHGVIESGWGENSSLLSPEICVLLAEVDAEFVAEGGDSGVWPNPHADGTYVDESEFGRCPDPSRFLLVAIRAQAWVSVLLERGWATVTSDLDWALRPLECGGADVVLAPLADGAVPLVLTTHQPSTTEHPVNISIAAGDPAVSLASIPDCACDGCDSGSAALIEEIDTWILSVVDGSLAVAASFEHYSCRTSFHCQSGTVQNLDRSTSFTAAPWPQNWSARSLVSET</sequence>
<dbReference type="InterPro" id="IPR045773">
    <property type="entry name" value="DUF6226"/>
</dbReference>
<keyword evidence="2" id="KW-1185">Reference proteome</keyword>
<dbReference type="RefSeq" id="WP_317564485.1">
    <property type="nucleotide sequence ID" value="NZ_JAWLJX010000003.1"/>
</dbReference>